<evidence type="ECO:0000256" key="7">
    <source>
        <dbReference type="ARBA" id="ARBA00023186"/>
    </source>
</evidence>
<comment type="subcellular location">
    <subcellularLocation>
        <location evidence="2">Cytoplasm</location>
    </subcellularLocation>
</comment>
<evidence type="ECO:0000259" key="10">
    <source>
        <dbReference type="Pfam" id="PF05697"/>
    </source>
</evidence>
<dbReference type="GO" id="GO:0044183">
    <property type="term" value="F:protein folding chaperone"/>
    <property type="evidence" value="ECO:0007669"/>
    <property type="project" value="TreeGrafter"/>
</dbReference>
<dbReference type="AlphaFoldDB" id="A0A1G2T735"/>
<dbReference type="SUPFAM" id="SSF109998">
    <property type="entry name" value="Triger factor/SurA peptide-binding domain-like"/>
    <property type="match status" value="1"/>
</dbReference>
<evidence type="ECO:0000256" key="3">
    <source>
        <dbReference type="ARBA" id="ARBA00005464"/>
    </source>
</evidence>
<evidence type="ECO:0000313" key="13">
    <source>
        <dbReference type="Proteomes" id="UP000179264"/>
    </source>
</evidence>
<organism evidence="12 13">
    <name type="scientific">Candidatus Zambryskibacteria bacterium RIFCSPHIGHO2_02_38_10.5</name>
    <dbReference type="NCBI Taxonomy" id="1802742"/>
    <lineage>
        <taxon>Bacteria</taxon>
        <taxon>Candidatus Zambryskiibacteriota</taxon>
    </lineage>
</organism>
<dbReference type="Proteomes" id="UP000179264">
    <property type="component" value="Unassembled WGS sequence"/>
</dbReference>
<gene>
    <name evidence="12" type="ORF">A2W58_03370</name>
</gene>
<dbReference type="GO" id="GO:0003755">
    <property type="term" value="F:peptidyl-prolyl cis-trans isomerase activity"/>
    <property type="evidence" value="ECO:0007669"/>
    <property type="project" value="UniProtKB-KW"/>
</dbReference>
<accession>A0A1G2T735</accession>
<evidence type="ECO:0000256" key="5">
    <source>
        <dbReference type="ARBA" id="ARBA00016902"/>
    </source>
</evidence>
<dbReference type="InterPro" id="IPR008880">
    <property type="entry name" value="Trigger_fac_C"/>
</dbReference>
<name>A0A1G2T735_9BACT</name>
<dbReference type="GO" id="GO:0005737">
    <property type="term" value="C:cytoplasm"/>
    <property type="evidence" value="ECO:0007669"/>
    <property type="project" value="UniProtKB-SubCell"/>
</dbReference>
<evidence type="ECO:0000313" key="12">
    <source>
        <dbReference type="EMBL" id="OHA93087.1"/>
    </source>
</evidence>
<dbReference type="GO" id="GO:0051083">
    <property type="term" value="P:'de novo' cotranslational protein folding"/>
    <property type="evidence" value="ECO:0007669"/>
    <property type="project" value="TreeGrafter"/>
</dbReference>
<sequence>MQKIHEKYRLENIMIKGYKDITLNSLPERELEIVGAITVEKMSLMRQKALNRLKESVEIAGFRKGNVPDAILVQKVGEMRILEEAAEMALSEEYPNILEEHHVDAIGRPEISITKMAPRNPLEFKIKTALMPEVSLTDYKKIASSISLTETESNKTYEADATTEKDKRRIGILEKIMSESTIDLPKIIVEGEMEKMLAQFKDDIGKSGISFEDYLKRIKKTENDLRMEWKDTAIKRAKSQVILNTIAKEENIVPKEEDVKKEMENILVHHKDADRFRVRMYVETFLTNELVFQFLEKC</sequence>
<evidence type="ECO:0000256" key="4">
    <source>
        <dbReference type="ARBA" id="ARBA00013194"/>
    </source>
</evidence>
<dbReference type="EMBL" id="MHVL01000027">
    <property type="protein sequence ID" value="OHA93087.1"/>
    <property type="molecule type" value="Genomic_DNA"/>
</dbReference>
<dbReference type="InterPro" id="IPR037041">
    <property type="entry name" value="Trigger_fac_C_sf"/>
</dbReference>
<dbReference type="InterPro" id="IPR027304">
    <property type="entry name" value="Trigger_fact/SurA_dom_sf"/>
</dbReference>
<feature type="domain" description="Trigger factor C-terminal" evidence="11">
    <location>
        <begin position="158"/>
        <end position="267"/>
    </location>
</feature>
<dbReference type="SUPFAM" id="SSF102735">
    <property type="entry name" value="Trigger factor ribosome-binding domain"/>
    <property type="match status" value="1"/>
</dbReference>
<comment type="catalytic activity">
    <reaction evidence="1">
        <text>[protein]-peptidylproline (omega=180) = [protein]-peptidylproline (omega=0)</text>
        <dbReference type="Rhea" id="RHEA:16237"/>
        <dbReference type="Rhea" id="RHEA-COMP:10747"/>
        <dbReference type="Rhea" id="RHEA-COMP:10748"/>
        <dbReference type="ChEBI" id="CHEBI:83833"/>
        <dbReference type="ChEBI" id="CHEBI:83834"/>
        <dbReference type="EC" id="5.2.1.8"/>
    </reaction>
</comment>
<comment type="caution">
    <text evidence="12">The sequence shown here is derived from an EMBL/GenBank/DDBJ whole genome shotgun (WGS) entry which is preliminary data.</text>
</comment>
<dbReference type="InterPro" id="IPR008881">
    <property type="entry name" value="Trigger_fac_ribosome-bd_bac"/>
</dbReference>
<evidence type="ECO:0000256" key="9">
    <source>
        <dbReference type="ARBA" id="ARBA00029986"/>
    </source>
</evidence>
<feature type="domain" description="Trigger factor ribosome-binding bacterial" evidence="10">
    <location>
        <begin position="22"/>
        <end position="152"/>
    </location>
</feature>
<keyword evidence="7" id="KW-0143">Chaperone</keyword>
<dbReference type="GO" id="GO:0043335">
    <property type="term" value="P:protein unfolding"/>
    <property type="evidence" value="ECO:0007669"/>
    <property type="project" value="TreeGrafter"/>
</dbReference>
<evidence type="ECO:0000256" key="8">
    <source>
        <dbReference type="ARBA" id="ARBA00023235"/>
    </source>
</evidence>
<dbReference type="GO" id="GO:0043022">
    <property type="term" value="F:ribosome binding"/>
    <property type="evidence" value="ECO:0007669"/>
    <property type="project" value="TreeGrafter"/>
</dbReference>
<reference evidence="12 13" key="1">
    <citation type="journal article" date="2016" name="Nat. Commun.">
        <title>Thousands of microbial genomes shed light on interconnected biogeochemical processes in an aquifer system.</title>
        <authorList>
            <person name="Anantharaman K."/>
            <person name="Brown C.T."/>
            <person name="Hug L.A."/>
            <person name="Sharon I."/>
            <person name="Castelle C.J."/>
            <person name="Probst A.J."/>
            <person name="Thomas B.C."/>
            <person name="Singh A."/>
            <person name="Wilkins M.J."/>
            <person name="Karaoz U."/>
            <person name="Brodie E.L."/>
            <person name="Williams K.H."/>
            <person name="Hubbard S.S."/>
            <person name="Banfield J.F."/>
        </authorList>
    </citation>
    <scope>NUCLEOTIDE SEQUENCE [LARGE SCALE GENOMIC DNA]</scope>
</reference>
<protein>
    <recommendedName>
        <fullName evidence="5">Trigger factor</fullName>
        <ecNumber evidence="4">5.2.1.8</ecNumber>
    </recommendedName>
    <alternativeName>
        <fullName evidence="9">PPIase</fullName>
    </alternativeName>
</protein>
<dbReference type="Gene3D" id="3.30.70.1050">
    <property type="entry name" value="Trigger factor ribosome-binding domain"/>
    <property type="match status" value="1"/>
</dbReference>
<evidence type="ECO:0000259" key="11">
    <source>
        <dbReference type="Pfam" id="PF05698"/>
    </source>
</evidence>
<dbReference type="Gene3D" id="1.10.3120.10">
    <property type="entry name" value="Trigger factor, C-terminal domain"/>
    <property type="match status" value="1"/>
</dbReference>
<dbReference type="Pfam" id="PF05697">
    <property type="entry name" value="Trigger_N"/>
    <property type="match status" value="1"/>
</dbReference>
<dbReference type="InterPro" id="IPR005215">
    <property type="entry name" value="Trig_fac"/>
</dbReference>
<dbReference type="GO" id="GO:0015031">
    <property type="term" value="P:protein transport"/>
    <property type="evidence" value="ECO:0007669"/>
    <property type="project" value="InterPro"/>
</dbReference>
<keyword evidence="8" id="KW-0413">Isomerase</keyword>
<dbReference type="PANTHER" id="PTHR30560">
    <property type="entry name" value="TRIGGER FACTOR CHAPERONE AND PEPTIDYL-PROLYL CIS/TRANS ISOMERASE"/>
    <property type="match status" value="1"/>
</dbReference>
<proteinExistence type="inferred from homology"/>
<keyword evidence="6" id="KW-0697">Rotamase</keyword>
<dbReference type="PANTHER" id="PTHR30560:SF3">
    <property type="entry name" value="TRIGGER FACTOR-LIKE PROTEIN TIG, CHLOROPLASTIC"/>
    <property type="match status" value="1"/>
</dbReference>
<evidence type="ECO:0000256" key="1">
    <source>
        <dbReference type="ARBA" id="ARBA00000971"/>
    </source>
</evidence>
<dbReference type="EC" id="5.2.1.8" evidence="4"/>
<dbReference type="Pfam" id="PF05698">
    <property type="entry name" value="Trigger_C"/>
    <property type="match status" value="1"/>
</dbReference>
<dbReference type="InterPro" id="IPR036611">
    <property type="entry name" value="Trigger_fac_ribosome-bd_sf"/>
</dbReference>
<evidence type="ECO:0000256" key="2">
    <source>
        <dbReference type="ARBA" id="ARBA00004496"/>
    </source>
</evidence>
<evidence type="ECO:0000256" key="6">
    <source>
        <dbReference type="ARBA" id="ARBA00023110"/>
    </source>
</evidence>
<comment type="similarity">
    <text evidence="3">Belongs to the FKBP-type PPIase family. Tig subfamily.</text>
</comment>